<dbReference type="GO" id="GO:0030313">
    <property type="term" value="C:cell envelope"/>
    <property type="evidence" value="ECO:0007669"/>
    <property type="project" value="UniProtKB-SubCell"/>
</dbReference>
<evidence type="ECO:0000259" key="3">
    <source>
        <dbReference type="Pfam" id="PF25973"/>
    </source>
</evidence>
<evidence type="ECO:0000256" key="1">
    <source>
        <dbReference type="ARBA" id="ARBA00004196"/>
    </source>
</evidence>
<dbReference type="Proteomes" id="UP000318288">
    <property type="component" value="Unassembled WGS sequence"/>
</dbReference>
<dbReference type="SUPFAM" id="SSF111369">
    <property type="entry name" value="HlyD-like secretion proteins"/>
    <property type="match status" value="3"/>
</dbReference>
<evidence type="ECO:0000256" key="2">
    <source>
        <dbReference type="ARBA" id="ARBA00023054"/>
    </source>
</evidence>
<organism evidence="4 5">
    <name type="scientific">Rubripirellula tenax</name>
    <dbReference type="NCBI Taxonomy" id="2528015"/>
    <lineage>
        <taxon>Bacteria</taxon>
        <taxon>Pseudomonadati</taxon>
        <taxon>Planctomycetota</taxon>
        <taxon>Planctomycetia</taxon>
        <taxon>Pirellulales</taxon>
        <taxon>Pirellulaceae</taxon>
        <taxon>Rubripirellula</taxon>
    </lineage>
</organism>
<dbReference type="EMBL" id="SJPW01000004">
    <property type="protein sequence ID" value="TWU54512.1"/>
    <property type="molecule type" value="Genomic_DNA"/>
</dbReference>
<dbReference type="OrthoDB" id="272547at2"/>
<evidence type="ECO:0000313" key="5">
    <source>
        <dbReference type="Proteomes" id="UP000318288"/>
    </source>
</evidence>
<protein>
    <submittedName>
        <fullName evidence="4">Putative efflux system component YknX</fullName>
    </submittedName>
</protein>
<accession>A0A5C6EZP9</accession>
<reference evidence="4 5" key="1">
    <citation type="submission" date="2019-02" db="EMBL/GenBank/DDBJ databases">
        <title>Deep-cultivation of Planctomycetes and their phenomic and genomic characterization uncovers novel biology.</title>
        <authorList>
            <person name="Wiegand S."/>
            <person name="Jogler M."/>
            <person name="Boedeker C."/>
            <person name="Pinto D."/>
            <person name="Vollmers J."/>
            <person name="Rivas-Marin E."/>
            <person name="Kohn T."/>
            <person name="Peeters S.H."/>
            <person name="Heuer A."/>
            <person name="Rast P."/>
            <person name="Oberbeckmann S."/>
            <person name="Bunk B."/>
            <person name="Jeske O."/>
            <person name="Meyerdierks A."/>
            <person name="Storesund J.E."/>
            <person name="Kallscheuer N."/>
            <person name="Luecker S."/>
            <person name="Lage O.M."/>
            <person name="Pohl T."/>
            <person name="Merkel B.J."/>
            <person name="Hornburger P."/>
            <person name="Mueller R.-W."/>
            <person name="Bruemmer F."/>
            <person name="Labrenz M."/>
            <person name="Spormann A.M."/>
            <person name="Op Den Camp H."/>
            <person name="Overmann J."/>
            <person name="Amann R."/>
            <person name="Jetten M.S.M."/>
            <person name="Mascher T."/>
            <person name="Medema M.H."/>
            <person name="Devos D.P."/>
            <person name="Kaster A.-K."/>
            <person name="Ovreas L."/>
            <person name="Rohde M."/>
            <person name="Galperin M.Y."/>
            <person name="Jogler C."/>
        </authorList>
    </citation>
    <scope>NUCLEOTIDE SEQUENCE [LARGE SCALE GENOMIC DNA]</scope>
    <source>
        <strain evidence="4 5">Poly51</strain>
    </source>
</reference>
<comment type="subcellular location">
    <subcellularLocation>
        <location evidence="1">Cell envelope</location>
    </subcellularLocation>
</comment>
<dbReference type="InterPro" id="IPR050465">
    <property type="entry name" value="UPF0194_transport"/>
</dbReference>
<comment type="caution">
    <text evidence="4">The sequence shown here is derived from an EMBL/GenBank/DDBJ whole genome shotgun (WGS) entry which is preliminary data.</text>
</comment>
<evidence type="ECO:0000313" key="4">
    <source>
        <dbReference type="EMBL" id="TWU54512.1"/>
    </source>
</evidence>
<dbReference type="AlphaFoldDB" id="A0A5C6EZP9"/>
<keyword evidence="2" id="KW-0175">Coiled coil</keyword>
<name>A0A5C6EZP9_9BACT</name>
<dbReference type="Gene3D" id="1.10.287.470">
    <property type="entry name" value="Helix hairpin bin"/>
    <property type="match status" value="1"/>
</dbReference>
<sequence>MSQTNTILITLVVCCCGIAIAETQRRNNVATQSDVIKPTPTRFVGQTIRAPGRIKGLTEEIGLRAQILEPIEQVHVRLGDRVKAGDLLVSLDSRSLEFKRDLAVAVLEESQARLSRLRNGARESDLDVARREFDAAVARLESATARLARYKRLFESDAISEQEFEDAKFEFQSLSAVADVAKNQLKSLQDPARAEDIEAAESAVRAARAKLSIAEDQLRRTKIIAPIDGTILKIDARVGELPVETIVEPLIIMCNTQRQRVLAEVDEFDALRVMVGQPCELLAECFEGVIARGTVTEVEPRMDRKKRFGQWAGERLDSFSRRIWVDLDSDSPMMPVGLPVRTIIQIDQPDHETSVEAVINHAEPKPVIGTL</sequence>
<dbReference type="Pfam" id="PF25973">
    <property type="entry name" value="BSH_CzcB"/>
    <property type="match status" value="1"/>
</dbReference>
<gene>
    <name evidence="4" type="primary">yknX_1</name>
    <name evidence="4" type="ORF">Poly51_32310</name>
</gene>
<dbReference type="InterPro" id="IPR058647">
    <property type="entry name" value="BSH_CzcB-like"/>
</dbReference>
<dbReference type="PANTHER" id="PTHR32347:SF27">
    <property type="entry name" value="RND EFFLUX PUMP MEMBRANE FUSION PROTEIN BARREL-SANDWICH DOMAIN-CONTAINING PROTEIN"/>
    <property type="match status" value="1"/>
</dbReference>
<dbReference type="PANTHER" id="PTHR32347">
    <property type="entry name" value="EFFLUX SYSTEM COMPONENT YKNX-RELATED"/>
    <property type="match status" value="1"/>
</dbReference>
<dbReference type="Gene3D" id="2.40.30.170">
    <property type="match status" value="1"/>
</dbReference>
<dbReference type="Gene3D" id="2.40.50.100">
    <property type="match status" value="1"/>
</dbReference>
<proteinExistence type="predicted"/>
<feature type="domain" description="CzcB-like barrel-sandwich hybrid" evidence="3">
    <location>
        <begin position="71"/>
        <end position="241"/>
    </location>
</feature>
<dbReference type="RefSeq" id="WP_146458723.1">
    <property type="nucleotide sequence ID" value="NZ_SJPW01000004.1"/>
</dbReference>
<keyword evidence="5" id="KW-1185">Reference proteome</keyword>